<dbReference type="EMBL" id="QXJM01000039">
    <property type="protein sequence ID" value="RIE02647.1"/>
    <property type="molecule type" value="Genomic_DNA"/>
</dbReference>
<dbReference type="OrthoDB" id="2609420at2"/>
<evidence type="ECO:0000313" key="2">
    <source>
        <dbReference type="Proteomes" id="UP000266340"/>
    </source>
</evidence>
<reference evidence="1 2" key="1">
    <citation type="submission" date="2018-09" db="EMBL/GenBank/DDBJ databases">
        <title>Cohnella cavernae sp. nov., isolated from a karst cave.</title>
        <authorList>
            <person name="Zhu H."/>
        </authorList>
    </citation>
    <scope>NUCLEOTIDE SEQUENCE [LARGE SCALE GENOMIC DNA]</scope>
    <source>
        <strain evidence="1 2">K2E09-144</strain>
    </source>
</reference>
<proteinExistence type="predicted"/>
<keyword evidence="2" id="KW-1185">Reference proteome</keyword>
<protein>
    <submittedName>
        <fullName evidence="1">Uncharacterized protein</fullName>
    </submittedName>
</protein>
<gene>
    <name evidence="1" type="ORF">D3H35_18385</name>
</gene>
<evidence type="ECO:0000313" key="1">
    <source>
        <dbReference type="EMBL" id="RIE02647.1"/>
    </source>
</evidence>
<accession>A0A398CS71</accession>
<dbReference type="Proteomes" id="UP000266340">
    <property type="component" value="Unassembled WGS sequence"/>
</dbReference>
<sequence>MKQLLVFVLFSALFCWLMFSPIYRHVLVIRQALLQQEADYMLEIGASGRYGYIDGGMIADSRSRLAETGFRSELLEYEVTTTTGAEGNNASAPLPRGVGIRLAISYPYGSLLSIDRLIGVEPPESDARLSAGGMKMSEYVPLREGNA</sequence>
<organism evidence="1 2">
    <name type="scientific">Cohnella faecalis</name>
    <dbReference type="NCBI Taxonomy" id="2315694"/>
    <lineage>
        <taxon>Bacteria</taxon>
        <taxon>Bacillati</taxon>
        <taxon>Bacillota</taxon>
        <taxon>Bacilli</taxon>
        <taxon>Bacillales</taxon>
        <taxon>Paenibacillaceae</taxon>
        <taxon>Cohnella</taxon>
    </lineage>
</organism>
<comment type="caution">
    <text evidence="1">The sequence shown here is derived from an EMBL/GenBank/DDBJ whole genome shotgun (WGS) entry which is preliminary data.</text>
</comment>
<name>A0A398CS71_9BACL</name>
<dbReference type="AlphaFoldDB" id="A0A398CS71"/>